<dbReference type="FunFam" id="3.80.10.10:FF:001164">
    <property type="entry name" value="GH01279p"/>
    <property type="match status" value="2"/>
</dbReference>
<dbReference type="CDD" id="cd00096">
    <property type="entry name" value="Ig"/>
    <property type="match status" value="1"/>
</dbReference>
<feature type="signal peptide" evidence="9">
    <location>
        <begin position="1"/>
        <end position="24"/>
    </location>
</feature>
<evidence type="ECO:0000313" key="12">
    <source>
        <dbReference type="Proteomes" id="UP000593567"/>
    </source>
</evidence>
<dbReference type="InterPro" id="IPR003599">
    <property type="entry name" value="Ig_sub"/>
</dbReference>
<dbReference type="SUPFAM" id="SSF48726">
    <property type="entry name" value="Immunoglobulin"/>
    <property type="match status" value="3"/>
</dbReference>
<feature type="chain" id="PRO_5029478980" evidence="9">
    <location>
        <begin position="25"/>
        <end position="1224"/>
    </location>
</feature>
<evidence type="ECO:0000256" key="7">
    <source>
        <dbReference type="SAM" id="MobiDB-lite"/>
    </source>
</evidence>
<dbReference type="PROSITE" id="PS50835">
    <property type="entry name" value="IG_LIKE"/>
    <property type="match status" value="3"/>
</dbReference>
<dbReference type="SMART" id="SM00082">
    <property type="entry name" value="LRRCT"/>
    <property type="match status" value="1"/>
</dbReference>
<feature type="transmembrane region" description="Helical" evidence="8">
    <location>
        <begin position="821"/>
        <end position="845"/>
    </location>
</feature>
<evidence type="ECO:0000256" key="5">
    <source>
        <dbReference type="ARBA" id="ARBA00023180"/>
    </source>
</evidence>
<keyword evidence="8" id="KW-0812">Transmembrane</keyword>
<keyword evidence="8" id="KW-1133">Transmembrane helix</keyword>
<dbReference type="Pfam" id="PF13855">
    <property type="entry name" value="LRR_8"/>
    <property type="match status" value="5"/>
</dbReference>
<reference evidence="11" key="1">
    <citation type="submission" date="2020-06" db="EMBL/GenBank/DDBJ databases">
        <title>Draft genome of Bugula neritina, a colonial animal packing powerful symbionts and potential medicines.</title>
        <authorList>
            <person name="Rayko M."/>
        </authorList>
    </citation>
    <scope>NUCLEOTIDE SEQUENCE [LARGE SCALE GENOMIC DNA]</scope>
    <source>
        <strain evidence="11">Kwan_BN1</strain>
    </source>
</reference>
<protein>
    <submittedName>
        <fullName evidence="11">LRIG3</fullName>
    </submittedName>
</protein>
<evidence type="ECO:0000256" key="8">
    <source>
        <dbReference type="SAM" id="Phobius"/>
    </source>
</evidence>
<dbReference type="PRINTS" id="PR00019">
    <property type="entry name" value="LEURICHRPT"/>
</dbReference>
<accession>A0A7J7JUK4</accession>
<evidence type="ECO:0000256" key="2">
    <source>
        <dbReference type="ARBA" id="ARBA00022729"/>
    </source>
</evidence>
<evidence type="ECO:0000256" key="6">
    <source>
        <dbReference type="ARBA" id="ARBA00023319"/>
    </source>
</evidence>
<dbReference type="Proteomes" id="UP000593567">
    <property type="component" value="Unassembled WGS sequence"/>
</dbReference>
<dbReference type="InterPro" id="IPR007110">
    <property type="entry name" value="Ig-like_dom"/>
</dbReference>
<dbReference type="InterPro" id="IPR013783">
    <property type="entry name" value="Ig-like_fold"/>
</dbReference>
<dbReference type="AlphaFoldDB" id="A0A7J7JUK4"/>
<dbReference type="Pfam" id="PF13927">
    <property type="entry name" value="Ig_3"/>
    <property type="match status" value="1"/>
</dbReference>
<dbReference type="SUPFAM" id="SSF52058">
    <property type="entry name" value="L domain-like"/>
    <property type="match status" value="2"/>
</dbReference>
<evidence type="ECO:0000259" key="10">
    <source>
        <dbReference type="PROSITE" id="PS50835"/>
    </source>
</evidence>
<dbReference type="SMART" id="SM00369">
    <property type="entry name" value="LRR_TYP"/>
    <property type="match status" value="12"/>
</dbReference>
<dbReference type="Pfam" id="PF07679">
    <property type="entry name" value="I-set"/>
    <property type="match status" value="2"/>
</dbReference>
<keyword evidence="3" id="KW-0677">Repeat</keyword>
<evidence type="ECO:0000256" key="1">
    <source>
        <dbReference type="ARBA" id="ARBA00022614"/>
    </source>
</evidence>
<feature type="region of interest" description="Disordered" evidence="7">
    <location>
        <begin position="1135"/>
        <end position="1186"/>
    </location>
</feature>
<keyword evidence="6" id="KW-0393">Immunoglobulin domain</keyword>
<evidence type="ECO:0000256" key="4">
    <source>
        <dbReference type="ARBA" id="ARBA00023157"/>
    </source>
</evidence>
<dbReference type="InterPro" id="IPR036179">
    <property type="entry name" value="Ig-like_dom_sf"/>
</dbReference>
<dbReference type="InterPro" id="IPR001611">
    <property type="entry name" value="Leu-rich_rpt"/>
</dbReference>
<dbReference type="SMART" id="SM00364">
    <property type="entry name" value="LRR_BAC"/>
    <property type="match status" value="5"/>
</dbReference>
<keyword evidence="5" id="KW-0325">Glycoprotein</keyword>
<feature type="compositionally biased region" description="Polar residues" evidence="7">
    <location>
        <begin position="869"/>
        <end position="879"/>
    </location>
</feature>
<name>A0A7J7JUK4_BUGNE</name>
<keyword evidence="12" id="KW-1185">Reference proteome</keyword>
<feature type="compositionally biased region" description="Low complexity" evidence="7">
    <location>
        <begin position="882"/>
        <end position="893"/>
    </location>
</feature>
<dbReference type="Gene3D" id="2.60.40.10">
    <property type="entry name" value="Immunoglobulins"/>
    <property type="match status" value="3"/>
</dbReference>
<dbReference type="PANTHER" id="PTHR45712">
    <property type="entry name" value="AGAP008170-PA"/>
    <property type="match status" value="1"/>
</dbReference>
<dbReference type="PROSITE" id="PS51450">
    <property type="entry name" value="LRR"/>
    <property type="match status" value="6"/>
</dbReference>
<comment type="caution">
    <text evidence="11">The sequence shown here is derived from an EMBL/GenBank/DDBJ whole genome shotgun (WGS) entry which is preliminary data.</text>
</comment>
<evidence type="ECO:0000256" key="3">
    <source>
        <dbReference type="ARBA" id="ARBA00022737"/>
    </source>
</evidence>
<keyword evidence="4" id="KW-1015">Disulfide bond</keyword>
<dbReference type="InterPro" id="IPR050333">
    <property type="entry name" value="SLRP"/>
</dbReference>
<feature type="domain" description="Ig-like" evidence="10">
    <location>
        <begin position="508"/>
        <end position="607"/>
    </location>
</feature>
<feature type="compositionally biased region" description="Polar residues" evidence="7">
    <location>
        <begin position="1158"/>
        <end position="1179"/>
    </location>
</feature>
<dbReference type="InterPro" id="IPR003598">
    <property type="entry name" value="Ig_sub2"/>
</dbReference>
<dbReference type="SMART" id="SM00409">
    <property type="entry name" value="IG"/>
    <property type="match status" value="3"/>
</dbReference>
<sequence length="1224" mass="135704">MELRAAILRLLLATLLLNLPIVNSQVLSCPTSDQGVTDCSRKGLTYVPRDLPSSTKHLRLEGNMIEVIEAADFPTVMAQLEELTLSENLLHNIDTSTFCHKLPKLKILRLNKNKLQTLPDLTFCKSLVEIHSSSNEIVRLDGKVISGLRRLTKLDLSKNNLTSVTAAMIPTNTSLRQLLLNNNDISSMVSGAFAEVPTLERLRLSKNRLSAIPTQLFSDLPNLLALDLSKNRLTTIGHLYFTRLHKVKMINLEKNRINTLLDGSFYKCKALETLNLGYNQLNNIVGGPLFGLDNLTELVLTKNNISSIQEGTWAQASHIKILDISHNKLNAISLTDFTNAGKLASLDLANNKIKQIDQNAFRDLTSLDKLDLSGNELSDIIQSTPTTAFSSLTRLTSLDLRANRLQTITAKLLSDMEQLQTLDLSNNPVTTVDSYAFNALSHLTMLGLSTKTMVCDCKVSWLPEWLQDKRLRSEVDVQCALPTSLRGQNLFDISSSEFMCDADNPIRPVITRGIQPTSALKASNVTLTCIATASTQSPVIVEWRKDGELIPESSGKISTEASSDNDHVSLFTTYLKLVNIDEGDEGHYQCRFKNDFGDVFSTIAQLKVLVFPSFTSVPTSVVVKAGQDAKLLCEATGYPQPFLSWSKDGGRNFPAARDRRFQVNHSKLNEFIIKAVQWQDRGVYYCNATNEAGSIITNATVSVIVPPRFTEDISCTNTKAGAWVLKCQVDSHPNAEIFWYKDGQVIQASEKYVFSVTYNNLFILGATVEDNGLYKCSASNLLGKVTQQCEIKMKESTPEVHVPVTKMEPIKKPTPLDKNTITGLIVIAVVCCVVGTSLVWVVIIYQMRRRQNRNSSTETGEATVPLNGGSKTCTSTQKIGDSISNSSNSSSSSQTKTDSFFEYRGHSPHTFSHSREKYPTMDSELAAAMEPLNPHQDSVDSLALESYTSNEYSRHTVGGIRDCHRIKPSISDYYTSDRQAAHPFSTFQPSRQHRLQNSKQTVSKPAHSSSVEMMPHSERKLPPHLSYVLHQLHAPAQLPHAVVNPVHPHQSPHRSTHHLTNQYEDPGYMNLPQQSVNNVPQSKSMRQLKEPSDYMNVAPKDIHIYQNSSVLSINPQTQTESMESQSIASPEQLFDAASQPSPDNLGNSKDCEGDDQHNTATAAKPQCSSTSNCNGQSADHISRRHRREALADSSFVEKKYGLVFTGDVGDRTKLNDHTERTVQS</sequence>
<dbReference type="OrthoDB" id="5917255at2759"/>
<feature type="domain" description="Ig-like" evidence="10">
    <location>
        <begin position="612"/>
        <end position="702"/>
    </location>
</feature>
<dbReference type="FunFam" id="2.60.40.10:FF:000032">
    <property type="entry name" value="palladin isoform X1"/>
    <property type="match status" value="2"/>
</dbReference>
<feature type="region of interest" description="Disordered" evidence="7">
    <location>
        <begin position="851"/>
        <end position="917"/>
    </location>
</feature>
<organism evidence="11 12">
    <name type="scientific">Bugula neritina</name>
    <name type="common">Brown bryozoan</name>
    <name type="synonym">Sertularia neritina</name>
    <dbReference type="NCBI Taxonomy" id="10212"/>
    <lineage>
        <taxon>Eukaryota</taxon>
        <taxon>Metazoa</taxon>
        <taxon>Spiralia</taxon>
        <taxon>Lophotrochozoa</taxon>
        <taxon>Bryozoa</taxon>
        <taxon>Gymnolaemata</taxon>
        <taxon>Cheilostomatida</taxon>
        <taxon>Flustrina</taxon>
        <taxon>Buguloidea</taxon>
        <taxon>Bugulidae</taxon>
        <taxon>Bugula</taxon>
    </lineage>
</organism>
<keyword evidence="1" id="KW-0433">Leucine-rich repeat</keyword>
<gene>
    <name evidence="11" type="ORF">EB796_011647</name>
</gene>
<feature type="domain" description="Ig-like" evidence="10">
    <location>
        <begin position="707"/>
        <end position="792"/>
    </location>
</feature>
<dbReference type="InterPro" id="IPR000483">
    <property type="entry name" value="Cys-rich_flank_reg_C"/>
</dbReference>
<dbReference type="PANTHER" id="PTHR45712:SF22">
    <property type="entry name" value="INSULIN-LIKE GROWTH FACTOR-BINDING PROTEIN COMPLEX ACID LABILE SUBUNIT"/>
    <property type="match status" value="1"/>
</dbReference>
<keyword evidence="2 9" id="KW-0732">Signal</keyword>
<dbReference type="InterPro" id="IPR032675">
    <property type="entry name" value="LRR_dom_sf"/>
</dbReference>
<dbReference type="SMART" id="SM00408">
    <property type="entry name" value="IGc2"/>
    <property type="match status" value="3"/>
</dbReference>
<evidence type="ECO:0000256" key="9">
    <source>
        <dbReference type="SAM" id="SignalP"/>
    </source>
</evidence>
<feature type="compositionally biased region" description="Polar residues" evidence="7">
    <location>
        <begin position="997"/>
        <end position="1011"/>
    </location>
</feature>
<keyword evidence="8" id="KW-0472">Membrane</keyword>
<proteinExistence type="predicted"/>
<evidence type="ECO:0000313" key="11">
    <source>
        <dbReference type="EMBL" id="KAF6030050.1"/>
    </source>
</evidence>
<dbReference type="EMBL" id="VXIV02001761">
    <property type="protein sequence ID" value="KAF6030050.1"/>
    <property type="molecule type" value="Genomic_DNA"/>
</dbReference>
<dbReference type="InterPro" id="IPR013098">
    <property type="entry name" value="Ig_I-set"/>
</dbReference>
<feature type="compositionally biased region" description="Polar residues" evidence="7">
    <location>
        <begin position="1138"/>
        <end position="1147"/>
    </location>
</feature>
<dbReference type="Gene3D" id="3.80.10.10">
    <property type="entry name" value="Ribonuclease Inhibitor"/>
    <property type="match status" value="4"/>
</dbReference>
<dbReference type="InterPro" id="IPR003591">
    <property type="entry name" value="Leu-rich_rpt_typical-subtyp"/>
</dbReference>
<feature type="region of interest" description="Disordered" evidence="7">
    <location>
        <begin position="985"/>
        <end position="1014"/>
    </location>
</feature>